<feature type="compositionally biased region" description="Basic residues" evidence="1">
    <location>
        <begin position="46"/>
        <end position="57"/>
    </location>
</feature>
<name>A0AAW2GWC5_9HYME</name>
<evidence type="ECO:0000256" key="1">
    <source>
        <dbReference type="SAM" id="MobiDB-lite"/>
    </source>
</evidence>
<accession>A0AAW2GWC5</accession>
<organism evidence="2 3">
    <name type="scientific">Cardiocondyla obscurior</name>
    <dbReference type="NCBI Taxonomy" id="286306"/>
    <lineage>
        <taxon>Eukaryota</taxon>
        <taxon>Metazoa</taxon>
        <taxon>Ecdysozoa</taxon>
        <taxon>Arthropoda</taxon>
        <taxon>Hexapoda</taxon>
        <taxon>Insecta</taxon>
        <taxon>Pterygota</taxon>
        <taxon>Neoptera</taxon>
        <taxon>Endopterygota</taxon>
        <taxon>Hymenoptera</taxon>
        <taxon>Apocrita</taxon>
        <taxon>Aculeata</taxon>
        <taxon>Formicoidea</taxon>
        <taxon>Formicidae</taxon>
        <taxon>Myrmicinae</taxon>
        <taxon>Cardiocondyla</taxon>
    </lineage>
</organism>
<comment type="caution">
    <text evidence="2">The sequence shown here is derived from an EMBL/GenBank/DDBJ whole genome shotgun (WGS) entry which is preliminary data.</text>
</comment>
<dbReference type="EMBL" id="JADYXP020000002">
    <property type="protein sequence ID" value="KAL0131476.1"/>
    <property type="molecule type" value="Genomic_DNA"/>
</dbReference>
<gene>
    <name evidence="2" type="ORF">PUN28_002775</name>
</gene>
<reference evidence="2 3" key="1">
    <citation type="submission" date="2023-03" db="EMBL/GenBank/DDBJ databases">
        <title>High recombination rates correlate with genetic variation in Cardiocondyla obscurior ants.</title>
        <authorList>
            <person name="Errbii M."/>
        </authorList>
    </citation>
    <scope>NUCLEOTIDE SEQUENCE [LARGE SCALE GENOMIC DNA]</scope>
    <source>
        <strain evidence="2">Alpha-2009</strain>
        <tissue evidence="2">Whole body</tissue>
    </source>
</reference>
<protein>
    <submittedName>
        <fullName evidence="2">Uncharacterized protein</fullName>
    </submittedName>
</protein>
<proteinExistence type="predicted"/>
<dbReference type="Proteomes" id="UP001430953">
    <property type="component" value="Unassembled WGS sequence"/>
</dbReference>
<dbReference type="AlphaFoldDB" id="A0AAW2GWC5"/>
<sequence length="121" mass="14404">MERCARYRHSTQDLLSVNKSDIRKTNGEQTRSHRCSTFHAVCQTNNKKKKKKKRERKRGREGEREFARRNYIVILLCRLSRIHRALATRSILTSLSETSITRYRVVNSGHYIESVYAYSRR</sequence>
<keyword evidence="3" id="KW-1185">Reference proteome</keyword>
<feature type="region of interest" description="Disordered" evidence="1">
    <location>
        <begin position="40"/>
        <end position="63"/>
    </location>
</feature>
<evidence type="ECO:0000313" key="3">
    <source>
        <dbReference type="Proteomes" id="UP001430953"/>
    </source>
</evidence>
<evidence type="ECO:0000313" key="2">
    <source>
        <dbReference type="EMBL" id="KAL0131476.1"/>
    </source>
</evidence>